<accession>A0A3S5C6H1</accession>
<protein>
    <submittedName>
        <fullName evidence="2">Uncharacterized protein</fullName>
    </submittedName>
</protein>
<sequence>MPDPVLPRPNEKPLFSLLCLIVAAWQPAAGSTQYLYNLITCRLALNGNQDNSYLTVISQDGLMFGIINIIGELAVVRQPSSSPSLPKKDRHRRC</sequence>
<evidence type="ECO:0000313" key="3">
    <source>
        <dbReference type="Proteomes" id="UP000784294"/>
    </source>
</evidence>
<dbReference type="EMBL" id="CAAALY010258081">
    <property type="protein sequence ID" value="VEL38492.1"/>
    <property type="molecule type" value="Genomic_DNA"/>
</dbReference>
<comment type="caution">
    <text evidence="2">The sequence shown here is derived from an EMBL/GenBank/DDBJ whole genome shotgun (WGS) entry which is preliminary data.</text>
</comment>
<organism evidence="2 3">
    <name type="scientific">Protopolystoma xenopodis</name>
    <dbReference type="NCBI Taxonomy" id="117903"/>
    <lineage>
        <taxon>Eukaryota</taxon>
        <taxon>Metazoa</taxon>
        <taxon>Spiralia</taxon>
        <taxon>Lophotrochozoa</taxon>
        <taxon>Platyhelminthes</taxon>
        <taxon>Monogenea</taxon>
        <taxon>Polyopisthocotylea</taxon>
        <taxon>Polystomatidea</taxon>
        <taxon>Polystomatidae</taxon>
        <taxon>Protopolystoma</taxon>
    </lineage>
</organism>
<evidence type="ECO:0000313" key="2">
    <source>
        <dbReference type="EMBL" id="VEL38492.1"/>
    </source>
</evidence>
<feature type="signal peptide" evidence="1">
    <location>
        <begin position="1"/>
        <end position="30"/>
    </location>
</feature>
<feature type="chain" id="PRO_5018545952" evidence="1">
    <location>
        <begin position="31"/>
        <end position="94"/>
    </location>
</feature>
<gene>
    <name evidence="2" type="ORF">PXEA_LOCUS31932</name>
</gene>
<reference evidence="2" key="1">
    <citation type="submission" date="2018-11" db="EMBL/GenBank/DDBJ databases">
        <authorList>
            <consortium name="Pathogen Informatics"/>
        </authorList>
    </citation>
    <scope>NUCLEOTIDE SEQUENCE</scope>
</reference>
<dbReference type="AlphaFoldDB" id="A0A3S5C6H1"/>
<proteinExistence type="predicted"/>
<evidence type="ECO:0000256" key="1">
    <source>
        <dbReference type="SAM" id="SignalP"/>
    </source>
</evidence>
<name>A0A3S5C6H1_9PLAT</name>
<dbReference type="Proteomes" id="UP000784294">
    <property type="component" value="Unassembled WGS sequence"/>
</dbReference>
<keyword evidence="3" id="KW-1185">Reference proteome</keyword>
<dbReference type="OrthoDB" id="6132759at2759"/>
<keyword evidence="1" id="KW-0732">Signal</keyword>